<evidence type="ECO:0000313" key="10">
    <source>
        <dbReference type="EMBL" id="KAK1293018.1"/>
    </source>
</evidence>
<proteinExistence type="inferred from homology"/>
<evidence type="ECO:0000313" key="11">
    <source>
        <dbReference type="Proteomes" id="UP001180020"/>
    </source>
</evidence>
<feature type="compositionally biased region" description="Low complexity" evidence="8">
    <location>
        <begin position="8"/>
        <end position="28"/>
    </location>
</feature>
<dbReference type="PROSITE" id="PS00036">
    <property type="entry name" value="BZIP_BASIC"/>
    <property type="match status" value="1"/>
</dbReference>
<reference evidence="10" key="2">
    <citation type="submission" date="2023-06" db="EMBL/GenBank/DDBJ databases">
        <authorList>
            <person name="Ma L."/>
            <person name="Liu K.-W."/>
            <person name="Li Z."/>
            <person name="Hsiao Y.-Y."/>
            <person name="Qi Y."/>
            <person name="Fu T."/>
            <person name="Tang G."/>
            <person name="Zhang D."/>
            <person name="Sun W.-H."/>
            <person name="Liu D.-K."/>
            <person name="Li Y."/>
            <person name="Chen G.-Z."/>
            <person name="Liu X.-D."/>
            <person name="Liao X.-Y."/>
            <person name="Jiang Y.-T."/>
            <person name="Yu X."/>
            <person name="Hao Y."/>
            <person name="Huang J."/>
            <person name="Zhao X.-W."/>
            <person name="Ke S."/>
            <person name="Chen Y.-Y."/>
            <person name="Wu W.-L."/>
            <person name="Hsu J.-L."/>
            <person name="Lin Y.-F."/>
            <person name="Huang M.-D."/>
            <person name="Li C.-Y."/>
            <person name="Huang L."/>
            <person name="Wang Z.-W."/>
            <person name="Zhao X."/>
            <person name="Zhong W.-Y."/>
            <person name="Peng D.-H."/>
            <person name="Ahmad S."/>
            <person name="Lan S."/>
            <person name="Zhang J.-S."/>
            <person name="Tsai W.-C."/>
            <person name="Van De Peer Y."/>
            <person name="Liu Z.-J."/>
        </authorList>
    </citation>
    <scope>NUCLEOTIDE SEQUENCE</scope>
    <source>
        <strain evidence="10">CP</strain>
        <tissue evidence="10">Leaves</tissue>
    </source>
</reference>
<comment type="caution">
    <text evidence="10">The sequence shown here is derived from an EMBL/GenBank/DDBJ whole genome shotgun (WGS) entry which is preliminary data.</text>
</comment>
<dbReference type="InterPro" id="IPR004827">
    <property type="entry name" value="bZIP"/>
</dbReference>
<evidence type="ECO:0000256" key="7">
    <source>
        <dbReference type="SAM" id="Coils"/>
    </source>
</evidence>
<feature type="region of interest" description="Disordered" evidence="8">
    <location>
        <begin position="143"/>
        <end position="162"/>
    </location>
</feature>
<dbReference type="GO" id="GO:0003677">
    <property type="term" value="F:DNA binding"/>
    <property type="evidence" value="ECO:0007669"/>
    <property type="project" value="UniProtKB-KW"/>
</dbReference>
<comment type="subcellular location">
    <subcellularLocation>
        <location evidence="1">Nucleus</location>
    </subcellularLocation>
</comment>
<dbReference type="SUPFAM" id="SSF57959">
    <property type="entry name" value="Leucine zipper domain"/>
    <property type="match status" value="1"/>
</dbReference>
<dbReference type="GO" id="GO:0005634">
    <property type="term" value="C:nucleus"/>
    <property type="evidence" value="ECO:0007669"/>
    <property type="project" value="UniProtKB-SubCell"/>
</dbReference>
<dbReference type="PANTHER" id="PTHR46714:SF5">
    <property type="entry name" value="TRANSCRIPTION FACTOR HY5-LIKE"/>
    <property type="match status" value="1"/>
</dbReference>
<dbReference type="GO" id="GO:0045944">
    <property type="term" value="P:positive regulation of transcription by RNA polymerase II"/>
    <property type="evidence" value="ECO:0007669"/>
    <property type="project" value="InterPro"/>
</dbReference>
<gene>
    <name evidence="10" type="primary">HYH</name>
    <name evidence="10" type="ORF">QJS10_CPB17g00833</name>
</gene>
<feature type="region of interest" description="Disordered" evidence="8">
    <location>
        <begin position="1"/>
        <end position="59"/>
    </location>
</feature>
<dbReference type="AlphaFoldDB" id="A0AAV9CYL4"/>
<dbReference type="CDD" id="cd14704">
    <property type="entry name" value="bZIP_HY5-like"/>
    <property type="match status" value="1"/>
</dbReference>
<evidence type="ECO:0000259" key="9">
    <source>
        <dbReference type="PROSITE" id="PS50217"/>
    </source>
</evidence>
<keyword evidence="6" id="KW-0539">Nucleus</keyword>
<dbReference type="EMBL" id="JAUJYO010000017">
    <property type="protein sequence ID" value="KAK1293018.1"/>
    <property type="molecule type" value="Genomic_DNA"/>
</dbReference>
<dbReference type="PANTHER" id="PTHR46714">
    <property type="entry name" value="TRANSCRIPTIONAL ACTIVATOR HAC1"/>
    <property type="match status" value="1"/>
</dbReference>
<keyword evidence="7" id="KW-0175">Coiled coil</keyword>
<feature type="compositionally biased region" description="Polar residues" evidence="8">
    <location>
        <begin position="153"/>
        <end position="162"/>
    </location>
</feature>
<evidence type="ECO:0000256" key="8">
    <source>
        <dbReference type="SAM" id="MobiDB-lite"/>
    </source>
</evidence>
<name>A0AAV9CYL4_ACOCL</name>
<comment type="similarity">
    <text evidence="2">Belongs to the bZIP family.</text>
</comment>
<evidence type="ECO:0000256" key="5">
    <source>
        <dbReference type="ARBA" id="ARBA00023163"/>
    </source>
</evidence>
<protein>
    <submittedName>
        <fullName evidence="10">Transcription factor HY5-like</fullName>
    </submittedName>
</protein>
<dbReference type="SMART" id="SM00338">
    <property type="entry name" value="BRLZ"/>
    <property type="match status" value="1"/>
</dbReference>
<dbReference type="InterPro" id="IPR044280">
    <property type="entry name" value="Hac1/HY5"/>
</dbReference>
<keyword evidence="3" id="KW-0805">Transcription regulation</keyword>
<dbReference type="PROSITE" id="PS50217">
    <property type="entry name" value="BZIP"/>
    <property type="match status" value="1"/>
</dbReference>
<dbReference type="GO" id="GO:0010218">
    <property type="term" value="P:response to far red light"/>
    <property type="evidence" value="ECO:0007669"/>
    <property type="project" value="TreeGrafter"/>
</dbReference>
<reference evidence="10" key="1">
    <citation type="journal article" date="2023" name="Nat. Commun.">
        <title>Diploid and tetraploid genomes of Acorus and the evolution of monocots.</title>
        <authorList>
            <person name="Ma L."/>
            <person name="Liu K.W."/>
            <person name="Li Z."/>
            <person name="Hsiao Y.Y."/>
            <person name="Qi Y."/>
            <person name="Fu T."/>
            <person name="Tang G.D."/>
            <person name="Zhang D."/>
            <person name="Sun W.H."/>
            <person name="Liu D.K."/>
            <person name="Li Y."/>
            <person name="Chen G.Z."/>
            <person name="Liu X.D."/>
            <person name="Liao X.Y."/>
            <person name="Jiang Y.T."/>
            <person name="Yu X."/>
            <person name="Hao Y."/>
            <person name="Huang J."/>
            <person name="Zhao X.W."/>
            <person name="Ke S."/>
            <person name="Chen Y.Y."/>
            <person name="Wu W.L."/>
            <person name="Hsu J.L."/>
            <person name="Lin Y.F."/>
            <person name="Huang M.D."/>
            <person name="Li C.Y."/>
            <person name="Huang L."/>
            <person name="Wang Z.W."/>
            <person name="Zhao X."/>
            <person name="Zhong W.Y."/>
            <person name="Peng D.H."/>
            <person name="Ahmad S."/>
            <person name="Lan S."/>
            <person name="Zhang J.S."/>
            <person name="Tsai W.C."/>
            <person name="Van de Peer Y."/>
            <person name="Liu Z.J."/>
        </authorList>
    </citation>
    <scope>NUCLEOTIDE SEQUENCE</scope>
    <source>
        <strain evidence="10">CP</strain>
    </source>
</reference>
<evidence type="ECO:0000256" key="4">
    <source>
        <dbReference type="ARBA" id="ARBA00023125"/>
    </source>
</evidence>
<dbReference type="Gene3D" id="1.20.5.490">
    <property type="entry name" value="Single helix bin"/>
    <property type="match status" value="1"/>
</dbReference>
<keyword evidence="5" id="KW-0804">Transcription</keyword>
<dbReference type="GO" id="GO:0010099">
    <property type="term" value="P:regulation of photomorphogenesis"/>
    <property type="evidence" value="ECO:0007669"/>
    <property type="project" value="TreeGrafter"/>
</dbReference>
<dbReference type="Pfam" id="PF00170">
    <property type="entry name" value="bZIP_1"/>
    <property type="match status" value="1"/>
</dbReference>
<accession>A0AAV9CYL4</accession>
<organism evidence="10 11">
    <name type="scientific">Acorus calamus</name>
    <name type="common">Sweet flag</name>
    <dbReference type="NCBI Taxonomy" id="4465"/>
    <lineage>
        <taxon>Eukaryota</taxon>
        <taxon>Viridiplantae</taxon>
        <taxon>Streptophyta</taxon>
        <taxon>Embryophyta</taxon>
        <taxon>Tracheophyta</taxon>
        <taxon>Spermatophyta</taxon>
        <taxon>Magnoliopsida</taxon>
        <taxon>Liliopsida</taxon>
        <taxon>Acoraceae</taxon>
        <taxon>Acorus</taxon>
    </lineage>
</organism>
<dbReference type="GO" id="GO:0010017">
    <property type="term" value="P:red or far-red light signaling pathway"/>
    <property type="evidence" value="ECO:0007669"/>
    <property type="project" value="TreeGrafter"/>
</dbReference>
<dbReference type="InterPro" id="IPR046347">
    <property type="entry name" value="bZIP_sf"/>
</dbReference>
<keyword evidence="11" id="KW-1185">Reference proteome</keyword>
<dbReference type="GO" id="GO:0010114">
    <property type="term" value="P:response to red light"/>
    <property type="evidence" value="ECO:0007669"/>
    <property type="project" value="TreeGrafter"/>
</dbReference>
<dbReference type="GO" id="GO:0000981">
    <property type="term" value="F:DNA-binding transcription factor activity, RNA polymerase II-specific"/>
    <property type="evidence" value="ECO:0007669"/>
    <property type="project" value="InterPro"/>
</dbReference>
<feature type="coiled-coil region" evidence="7">
    <location>
        <begin position="95"/>
        <end position="140"/>
    </location>
</feature>
<evidence type="ECO:0000256" key="6">
    <source>
        <dbReference type="ARBA" id="ARBA00023242"/>
    </source>
</evidence>
<keyword evidence="4" id="KW-0238">DNA-binding</keyword>
<evidence type="ECO:0000256" key="2">
    <source>
        <dbReference type="ARBA" id="ARBA00007163"/>
    </source>
</evidence>
<feature type="domain" description="BZIP" evidence="9">
    <location>
        <begin position="85"/>
        <end position="144"/>
    </location>
</feature>
<evidence type="ECO:0000256" key="3">
    <source>
        <dbReference type="ARBA" id="ARBA00023015"/>
    </source>
</evidence>
<sequence length="162" mass="17907">MSNPEGTSASAASSSSSWQLSPSRLSNSVEKPKLEESDEDLFMVPDVEGGSGGEIQKSGVGVAGKPHLFDNSHIVEKGESFIVLKKRLLRNRVSAQQARERKKVYENDLESKAKELHDKNAKLEEKISTLINENTMLRKVLMNTRPKVDESVEPQNDQSGNN</sequence>
<evidence type="ECO:0000256" key="1">
    <source>
        <dbReference type="ARBA" id="ARBA00004123"/>
    </source>
</evidence>
<dbReference type="Proteomes" id="UP001180020">
    <property type="component" value="Unassembled WGS sequence"/>
</dbReference>